<sequence length="200" mass="23719">VYEHRSRLEKSLQKEKNEHKKSKEDLQTSFAKEKQESQNRFNSLNTQHKMLKSEHEDVQNELSAWQHKHAKLDEDFKQLQSDRELEFKQLKEDKVQYMSNLQAQIDSLQDEASRLRAIHTGLTDQLRESQLIANDSLNNNQMLSKLKEDLVINLKDVEDERQTLLDRIRELERQVSTNKEQDALFQNQMAELHDTAAQHK</sequence>
<feature type="compositionally biased region" description="Polar residues" evidence="1">
    <location>
        <begin position="38"/>
        <end position="48"/>
    </location>
</feature>
<feature type="non-terminal residue" evidence="3">
    <location>
        <position position="200"/>
    </location>
</feature>
<dbReference type="GeneID" id="102800965"/>
<dbReference type="InterPro" id="IPR042336">
    <property type="entry name" value="GOLIM4"/>
</dbReference>
<feature type="non-terminal residue" evidence="3">
    <location>
        <position position="1"/>
    </location>
</feature>
<protein>
    <submittedName>
        <fullName evidence="3">Golgi integral membrane protein 4-like</fullName>
    </submittedName>
</protein>
<accession>A0ABM0MB25</accession>
<evidence type="ECO:0000313" key="3">
    <source>
        <dbReference type="RefSeq" id="XP_006817216.1"/>
    </source>
</evidence>
<evidence type="ECO:0000313" key="2">
    <source>
        <dbReference type="Proteomes" id="UP000694865"/>
    </source>
</evidence>
<dbReference type="PANTHER" id="PTHR22909:SF24">
    <property type="entry name" value="GOLGI INTEGRAL MEMBRANE PROTEIN 4-RELATED"/>
    <property type="match status" value="1"/>
</dbReference>
<feature type="region of interest" description="Disordered" evidence="1">
    <location>
        <begin position="1"/>
        <end position="62"/>
    </location>
</feature>
<reference evidence="3" key="1">
    <citation type="submission" date="2025-08" db="UniProtKB">
        <authorList>
            <consortium name="RefSeq"/>
        </authorList>
    </citation>
    <scope>IDENTIFICATION</scope>
    <source>
        <tissue evidence="3">Testes</tissue>
    </source>
</reference>
<dbReference type="Proteomes" id="UP000694865">
    <property type="component" value="Unplaced"/>
</dbReference>
<feature type="compositionally biased region" description="Basic and acidic residues" evidence="1">
    <location>
        <begin position="1"/>
        <end position="37"/>
    </location>
</feature>
<gene>
    <name evidence="3" type="primary">LOC102800965</name>
</gene>
<name>A0ABM0MB25_SACKO</name>
<evidence type="ECO:0000256" key="1">
    <source>
        <dbReference type="SAM" id="MobiDB-lite"/>
    </source>
</evidence>
<dbReference type="PANTHER" id="PTHR22909">
    <property type="entry name" value="GOLGI INTEGRAL MEMBRANE PROTEIN 4"/>
    <property type="match status" value="1"/>
</dbReference>
<dbReference type="RefSeq" id="XP_006817216.1">
    <property type="nucleotide sequence ID" value="XM_006817153.1"/>
</dbReference>
<proteinExistence type="predicted"/>
<keyword evidence="2" id="KW-1185">Reference proteome</keyword>
<organism evidence="2 3">
    <name type="scientific">Saccoglossus kowalevskii</name>
    <name type="common">Acorn worm</name>
    <dbReference type="NCBI Taxonomy" id="10224"/>
    <lineage>
        <taxon>Eukaryota</taxon>
        <taxon>Metazoa</taxon>
        <taxon>Hemichordata</taxon>
        <taxon>Enteropneusta</taxon>
        <taxon>Harrimaniidae</taxon>
        <taxon>Saccoglossus</taxon>
    </lineage>
</organism>